<reference evidence="2 3" key="1">
    <citation type="journal article" date="2016" name="Nat. Commun.">
        <title>Thousands of microbial genomes shed light on interconnected biogeochemical processes in an aquifer system.</title>
        <authorList>
            <person name="Anantharaman K."/>
            <person name="Brown C.T."/>
            <person name="Hug L.A."/>
            <person name="Sharon I."/>
            <person name="Castelle C.J."/>
            <person name="Probst A.J."/>
            <person name="Thomas B.C."/>
            <person name="Singh A."/>
            <person name="Wilkins M.J."/>
            <person name="Karaoz U."/>
            <person name="Brodie E.L."/>
            <person name="Williams K.H."/>
            <person name="Hubbard S.S."/>
            <person name="Banfield J.F."/>
        </authorList>
    </citation>
    <scope>NUCLEOTIDE SEQUENCE [LARGE SCALE GENOMIC DNA]</scope>
</reference>
<comment type="caution">
    <text evidence="2">The sequence shown here is derived from an EMBL/GenBank/DDBJ whole genome shotgun (WGS) entry which is preliminary data.</text>
</comment>
<feature type="transmembrane region" description="Helical" evidence="1">
    <location>
        <begin position="54"/>
        <end position="73"/>
    </location>
</feature>
<feature type="transmembrane region" description="Helical" evidence="1">
    <location>
        <begin position="7"/>
        <end position="22"/>
    </location>
</feature>
<name>A0A1F8F8F7_9BACT</name>
<dbReference type="AlphaFoldDB" id="A0A1F8F8F7"/>
<keyword evidence="1" id="KW-0472">Membrane</keyword>
<protein>
    <submittedName>
        <fullName evidence="2">Uncharacterized protein</fullName>
    </submittedName>
</protein>
<keyword evidence="1" id="KW-1133">Transmembrane helix</keyword>
<evidence type="ECO:0000313" key="2">
    <source>
        <dbReference type="EMBL" id="OGN09433.1"/>
    </source>
</evidence>
<feature type="transmembrane region" description="Helical" evidence="1">
    <location>
        <begin position="79"/>
        <end position="97"/>
    </location>
</feature>
<organism evidence="2 3">
    <name type="scientific">Candidatus Yanofskybacteria bacterium RIFCSPHIGHO2_02_FULL_41_11</name>
    <dbReference type="NCBI Taxonomy" id="1802675"/>
    <lineage>
        <taxon>Bacteria</taxon>
        <taxon>Candidatus Yanofskyibacteriota</taxon>
    </lineage>
</organism>
<gene>
    <name evidence="2" type="ORF">A3J46_01360</name>
</gene>
<dbReference type="Proteomes" id="UP000177167">
    <property type="component" value="Unassembled WGS sequence"/>
</dbReference>
<feature type="transmembrane region" description="Helical" evidence="1">
    <location>
        <begin position="28"/>
        <end position="47"/>
    </location>
</feature>
<proteinExistence type="predicted"/>
<accession>A0A1F8F8F7</accession>
<evidence type="ECO:0000313" key="3">
    <source>
        <dbReference type="Proteomes" id="UP000177167"/>
    </source>
</evidence>
<evidence type="ECO:0000256" key="1">
    <source>
        <dbReference type="SAM" id="Phobius"/>
    </source>
</evidence>
<sequence length="103" mass="11906">MKTDKFLLLFLIIITILVYFFKHENFWFLFWSNVLLVTPQELFGRIVMDSKKKISLLSMGYSSAFAIGFAFMFSWHGAILFGMFFGLLFSGLFLSFTSNAQAT</sequence>
<dbReference type="EMBL" id="MGJP01000036">
    <property type="protein sequence ID" value="OGN09433.1"/>
    <property type="molecule type" value="Genomic_DNA"/>
</dbReference>
<keyword evidence="1" id="KW-0812">Transmembrane</keyword>